<evidence type="ECO:0000313" key="4">
    <source>
        <dbReference type="EMBL" id="OAQ77949.1"/>
    </source>
</evidence>
<gene>
    <name evidence="4" type="ORF">VFPFJ_10316</name>
</gene>
<evidence type="ECO:0000259" key="3">
    <source>
        <dbReference type="PROSITE" id="PS50822"/>
    </source>
</evidence>
<dbReference type="Proteomes" id="UP000078340">
    <property type="component" value="Unassembled WGS sequence"/>
</dbReference>
<dbReference type="InterPro" id="IPR014811">
    <property type="entry name" value="ArgoL1"/>
</dbReference>
<dbReference type="Gene3D" id="2.170.260.10">
    <property type="entry name" value="paz domain"/>
    <property type="match status" value="1"/>
</dbReference>
<name>A0A179GLG3_PURLI</name>
<feature type="chain" id="PRO_5008102778" evidence="2">
    <location>
        <begin position="19"/>
        <end position="1417"/>
    </location>
</feature>
<dbReference type="InterPro" id="IPR012337">
    <property type="entry name" value="RNaseH-like_sf"/>
</dbReference>
<evidence type="ECO:0000256" key="2">
    <source>
        <dbReference type="SAM" id="SignalP"/>
    </source>
</evidence>
<dbReference type="Pfam" id="PF16488">
    <property type="entry name" value="ArgoL2"/>
    <property type="match status" value="1"/>
</dbReference>
<dbReference type="SMART" id="SM01163">
    <property type="entry name" value="DUF1785"/>
    <property type="match status" value="1"/>
</dbReference>
<feature type="signal peptide" evidence="2">
    <location>
        <begin position="1"/>
        <end position="18"/>
    </location>
</feature>
<dbReference type="Pfam" id="PF02171">
    <property type="entry name" value="Piwi"/>
    <property type="match status" value="1"/>
</dbReference>
<reference evidence="4 5" key="1">
    <citation type="submission" date="2016-02" db="EMBL/GenBank/DDBJ databases">
        <title>Biosynthesis of antibiotic leucinostatins and their inhibition on Phytophthora in bio-control Purpureocillium lilacinum.</title>
        <authorList>
            <person name="Wang G."/>
            <person name="Liu Z."/>
            <person name="Lin R."/>
            <person name="Li E."/>
            <person name="Mao Z."/>
            <person name="Ling J."/>
            <person name="Yin W."/>
            <person name="Xie B."/>
        </authorList>
    </citation>
    <scope>NUCLEOTIDE SEQUENCE [LARGE SCALE GENOMIC DNA]</scope>
    <source>
        <strain evidence="4">PLFJ-1</strain>
    </source>
</reference>
<dbReference type="CDD" id="cd02846">
    <property type="entry name" value="PAZ_argonaute_like"/>
    <property type="match status" value="1"/>
</dbReference>
<comment type="caution">
    <text evidence="4">The sequence shown here is derived from an EMBL/GenBank/DDBJ whole genome shotgun (WGS) entry which is preliminary data.</text>
</comment>
<dbReference type="SUPFAM" id="SSF101690">
    <property type="entry name" value="PAZ domain"/>
    <property type="match status" value="1"/>
</dbReference>
<feature type="compositionally biased region" description="Polar residues" evidence="1">
    <location>
        <begin position="231"/>
        <end position="244"/>
    </location>
</feature>
<dbReference type="OMA" id="NAAFCAN"/>
<dbReference type="Pfam" id="PF08699">
    <property type="entry name" value="ArgoL1"/>
    <property type="match status" value="1"/>
</dbReference>
<dbReference type="InterPro" id="IPR036397">
    <property type="entry name" value="RNaseH_sf"/>
</dbReference>
<dbReference type="InterPro" id="IPR003100">
    <property type="entry name" value="PAZ_dom"/>
</dbReference>
<accession>A0A179GLG3</accession>
<dbReference type="Gene3D" id="3.40.50.2300">
    <property type="match status" value="1"/>
</dbReference>
<dbReference type="InterPro" id="IPR032474">
    <property type="entry name" value="Argonaute_N"/>
</dbReference>
<evidence type="ECO:0000256" key="1">
    <source>
        <dbReference type="SAM" id="MobiDB-lite"/>
    </source>
</evidence>
<dbReference type="Pfam" id="PF16486">
    <property type="entry name" value="ArgoN"/>
    <property type="match status" value="1"/>
</dbReference>
<dbReference type="GO" id="GO:0003723">
    <property type="term" value="F:RNA binding"/>
    <property type="evidence" value="ECO:0007669"/>
    <property type="project" value="InterPro"/>
</dbReference>
<proteinExistence type="predicted"/>
<feature type="region of interest" description="Disordered" evidence="1">
    <location>
        <begin position="805"/>
        <end position="825"/>
    </location>
</feature>
<evidence type="ECO:0000313" key="5">
    <source>
        <dbReference type="Proteomes" id="UP000078340"/>
    </source>
</evidence>
<dbReference type="EMBL" id="LSBI01000012">
    <property type="protein sequence ID" value="OAQ77949.1"/>
    <property type="molecule type" value="Genomic_DNA"/>
</dbReference>
<dbReference type="InterPro" id="IPR036085">
    <property type="entry name" value="PAZ_dom_sf"/>
</dbReference>
<dbReference type="PROSITE" id="PS50822">
    <property type="entry name" value="PIWI"/>
    <property type="match status" value="1"/>
</dbReference>
<dbReference type="InterPro" id="IPR045246">
    <property type="entry name" value="Piwi_ago-like"/>
</dbReference>
<feature type="region of interest" description="Disordered" evidence="1">
    <location>
        <begin position="229"/>
        <end position="253"/>
    </location>
</feature>
<dbReference type="SMART" id="SM00950">
    <property type="entry name" value="Piwi"/>
    <property type="match status" value="1"/>
</dbReference>
<dbReference type="InterPro" id="IPR003165">
    <property type="entry name" value="Piwi"/>
</dbReference>
<dbReference type="CDD" id="cd04657">
    <property type="entry name" value="Piwi_ago-like"/>
    <property type="match status" value="1"/>
</dbReference>
<dbReference type="SUPFAM" id="SSF53098">
    <property type="entry name" value="Ribonuclease H-like"/>
    <property type="match status" value="1"/>
</dbReference>
<keyword evidence="2" id="KW-0732">Signal</keyword>
<organism evidence="4 5">
    <name type="scientific">Purpureocillium lilacinum</name>
    <name type="common">Paecilomyces lilacinus</name>
    <dbReference type="NCBI Taxonomy" id="33203"/>
    <lineage>
        <taxon>Eukaryota</taxon>
        <taxon>Fungi</taxon>
        <taxon>Dikarya</taxon>
        <taxon>Ascomycota</taxon>
        <taxon>Pezizomycotina</taxon>
        <taxon>Sordariomycetes</taxon>
        <taxon>Hypocreomycetidae</taxon>
        <taxon>Hypocreales</taxon>
        <taxon>Ophiocordycipitaceae</taxon>
        <taxon>Purpureocillium</taxon>
    </lineage>
</organism>
<dbReference type="STRING" id="33203.A0A179GLG3"/>
<dbReference type="Pfam" id="PF02170">
    <property type="entry name" value="PAZ"/>
    <property type="match status" value="1"/>
</dbReference>
<protein>
    <submittedName>
        <fullName evidence="4">RNA interference and silencing protein</fullName>
    </submittedName>
</protein>
<feature type="domain" description="Piwi" evidence="3">
    <location>
        <begin position="1056"/>
        <end position="1379"/>
    </location>
</feature>
<dbReference type="InterPro" id="IPR032472">
    <property type="entry name" value="ArgoL2"/>
</dbReference>
<dbReference type="PANTHER" id="PTHR22891">
    <property type="entry name" value="EUKARYOTIC TRANSLATION INITIATION FACTOR 2C"/>
    <property type="match status" value="1"/>
</dbReference>
<sequence length="1417" mass="154169">MDFLLGLLTYLAWGRSLAFDGLRMPRLMIHAILLVRQMRLDQAVPERGHITEPVAALFAGDSGGGGNKFGYAGQLTPAQFLERQRAVLGCFVLSSAVSAYCGHVDALRWTTHMEQGLAAISANKACPTDEAFALQVRLQLLAYQSNQLLRQHDLNPGSSVSEASTSPALMSLETHLEQLHKLQPGVSSGLLYGKLAMAHAHSVELCLNLSLYSLASTVPVMLRQFGRMTRSGPTSGLSEGTTDSRTARHEQTQRLWQCTRSGKACVSAMLGLSPSELANVSFIQWEQLTRSVAVLHHLATELEDPIWDRQAMRADADVPGLFEGAVNKLRLVAEWRGEKDPGDAFTGLACKLCKWCSDGYGVVVERATADAYRSFAIAIQSLLTGSRHAGHLSLAPFDLNGSGSGYPNTKRDLTTASDKVRGTTSGCPTAAASTNAGAVVLVVEEALAVVEAIAVEAALAAEERLVVASAAEVLQARQQCSEDAIQASRRALSLDSLQLKAAFPTRPGYGTKGKAIVLWSNYVTFAVAPKLVLYRYDMSIQPSAPKRKTTQIIRLLLQSSELNRVRDEVVTDFRSTLISRQEFPDQAVQITYREEDEDDPAENATVYTVTLQRTNVLSTSELIDYVTSTNVSANYDAKLPMIQAFNIFLNHYAKSTGSLATIGSSKTFAMDPAASDQFDLGGCLTAIRGFYASVRAATARVLVNVNVSHGAFYQEGPLDRFIMTFGKARGFYKLERILKKLRVTTNHLREKRNRNGKVIPRVKTIIALASPRDGQGLPHPPRVREHGAGSNGVEFWLDAQPAASSASSAGTKKGGKGSKAGPQKAPSEGHYISVYDFFLKTHNIKIADPSMPVVNVGTRDRPSYLPAQVCSVIPGQAAQTKLDPGQTQNMIRFAVRRPADNATSIVSQGLRTAGLSPATNPLLATFGVTVGTDLVTVHGRILATPRVLYKANQKAQMMAGGWNMVPQGGPALKFSTTMALRTWSCLYIEFPPEFYHDAHKFTMEGLTDVMNKFYAVLVGTGIAASTPMKPQRVRLRDEEDPALDQCLQRAANSLDLLFVVLPAGPIPLYNRIKYLGDVKYGIQTVCCVGKKLAKASGQDQYLRNEALKVNLKLGGSNQVVEPMRNDLIADGKTMVVGIDVTHPSPGSSSEAPSIAGMVASVDKSMGQWPAALRIQPQRRQEMVADLKDMLLSRLRLWHTKGKNASLPENILVYRDGVSEGQYQLVLNEELPLLRAACKEIYPTDAQKKGLPRMTVVIVGKRHHTRFYPSSEADMDRSGNTKPGTVVDRGVTEGKTWDFFLQAHAALQGTARPAHYVVVLDEIFRARHARSSAEAAASDELQELTQNMSYTFGRATRAVSICTPAYYADILCERARCYLSSLFEGSTNASVTDTAGGVGSASDDIKTHEKLKDTMFYI</sequence>
<dbReference type="Gene3D" id="3.30.420.10">
    <property type="entry name" value="Ribonuclease H-like superfamily/Ribonuclease H"/>
    <property type="match status" value="1"/>
</dbReference>